<protein>
    <submittedName>
        <fullName evidence="1">Uncharacterized protein</fullName>
    </submittedName>
</protein>
<evidence type="ECO:0000313" key="1">
    <source>
        <dbReference type="EMBL" id="SAL37056.1"/>
    </source>
</evidence>
<sequence>MNTTNRNAIFHLLNQAGRVRGLDWESRVDFGALIPLMDRWYDDYKAFERDDTIACAFREQRLSVKGMDPVWQDSIAFKGADKQMHRFVDPRGMSYALDKGLSGMRLRIDPRNFLPFEGGDSKKLDLGLHDTSSGLMSAQRPISEQQYKKLEAGMDNVTKKLYVFMPLGYQEDQALFQMLNDLGKRVRLERPEFYRLVRFIRARMTRVKLAAEHDMSTNFSLATPVSYKINSAGDTVPKFQFGLLAETGATVRDKEYLNDAGKEALKTKAKWGKPDGKIKTVPFTPELLSARRQAAINYQKLVLDQYSYGEVTIAYRKHEGGFPLFTMFSHDDKGFLVGTVDNDTWVAKNPKEIIPDRPV</sequence>
<accession>A0A158GYB7</accession>
<organism evidence="1 2">
    <name type="scientific">Caballeronia choica</name>
    <dbReference type="NCBI Taxonomy" id="326476"/>
    <lineage>
        <taxon>Bacteria</taxon>
        <taxon>Pseudomonadati</taxon>
        <taxon>Pseudomonadota</taxon>
        <taxon>Betaproteobacteria</taxon>
        <taxon>Burkholderiales</taxon>
        <taxon>Burkholderiaceae</taxon>
        <taxon>Caballeronia</taxon>
    </lineage>
</organism>
<reference evidence="1" key="1">
    <citation type="submission" date="2016-01" db="EMBL/GenBank/DDBJ databases">
        <authorList>
            <person name="Peeters C."/>
        </authorList>
    </citation>
    <scope>NUCLEOTIDE SEQUENCE [LARGE SCALE GENOMIC DNA]</scope>
    <source>
        <strain evidence="1">LMG 22940</strain>
    </source>
</reference>
<keyword evidence="2" id="KW-1185">Reference proteome</keyword>
<dbReference type="EMBL" id="FCON02000012">
    <property type="protein sequence ID" value="SAL37056.1"/>
    <property type="molecule type" value="Genomic_DNA"/>
</dbReference>
<dbReference type="Proteomes" id="UP000054770">
    <property type="component" value="Unassembled WGS sequence"/>
</dbReference>
<evidence type="ECO:0000313" key="2">
    <source>
        <dbReference type="Proteomes" id="UP000054770"/>
    </source>
</evidence>
<proteinExistence type="predicted"/>
<comment type="caution">
    <text evidence="1">The sequence shown here is derived from an EMBL/GenBank/DDBJ whole genome shotgun (WGS) entry which is preliminary data.</text>
</comment>
<dbReference type="RefSeq" id="WP_087643829.1">
    <property type="nucleotide sequence ID" value="NZ_FCON02000012.1"/>
</dbReference>
<name>A0A158GYB7_9BURK</name>
<dbReference type="AlphaFoldDB" id="A0A158GYB7"/>
<gene>
    <name evidence="1" type="ORF">AWB68_01616</name>
</gene>